<evidence type="ECO:0000313" key="15">
    <source>
        <dbReference type="Proteomes" id="UP000001744"/>
    </source>
</evidence>
<dbReference type="HOGENOM" id="CLU_017584_3_1_1"/>
<dbReference type="InterPro" id="IPR015424">
    <property type="entry name" value="PyrdxlP-dep_Trfase"/>
</dbReference>
<reference evidence="13 15" key="1">
    <citation type="journal article" date="2011" name="Science">
        <title>Comparative functional genomics of the fission yeasts.</title>
        <authorList>
            <person name="Rhind N."/>
            <person name="Chen Z."/>
            <person name="Yassour M."/>
            <person name="Thompson D.A."/>
            <person name="Haas B.J."/>
            <person name="Habib N."/>
            <person name="Wapinski I."/>
            <person name="Roy S."/>
            <person name="Lin M.F."/>
            <person name="Heiman D.I."/>
            <person name="Young S.K."/>
            <person name="Furuya K."/>
            <person name="Guo Y."/>
            <person name="Pidoux A."/>
            <person name="Chen H.M."/>
            <person name="Robbertse B."/>
            <person name="Goldberg J.M."/>
            <person name="Aoki K."/>
            <person name="Bayne E.H."/>
            <person name="Berlin A.M."/>
            <person name="Desjardins C.A."/>
            <person name="Dobbs E."/>
            <person name="Dukaj L."/>
            <person name="Fan L."/>
            <person name="FitzGerald M.G."/>
            <person name="French C."/>
            <person name="Gujja S."/>
            <person name="Hansen K."/>
            <person name="Keifenheim D."/>
            <person name="Levin J.Z."/>
            <person name="Mosher R.A."/>
            <person name="Mueller C.A."/>
            <person name="Pfiffner J."/>
            <person name="Priest M."/>
            <person name="Russ C."/>
            <person name="Smialowska A."/>
            <person name="Swoboda P."/>
            <person name="Sykes S.M."/>
            <person name="Vaughn M."/>
            <person name="Vengrova S."/>
            <person name="Yoder R."/>
            <person name="Zeng Q."/>
            <person name="Allshire R."/>
            <person name="Baulcombe D."/>
            <person name="Birren B.W."/>
            <person name="Brown W."/>
            <person name="Ekwall K."/>
            <person name="Kellis M."/>
            <person name="Leatherwood J."/>
            <person name="Levin H."/>
            <person name="Margalit H."/>
            <person name="Martienssen R."/>
            <person name="Nieduszynski C.A."/>
            <person name="Spatafora J.W."/>
            <person name="Friedman N."/>
            <person name="Dalgaard J.Z."/>
            <person name="Baumann P."/>
            <person name="Niki H."/>
            <person name="Regev A."/>
            <person name="Nusbaum C."/>
        </authorList>
    </citation>
    <scope>NUCLEOTIDE SEQUENCE [LARGE SCALE GENOMIC DNA]</scope>
    <source>
        <strain evidence="15">yFS275 / FY16936</strain>
    </source>
</reference>
<protein>
    <recommendedName>
        <fullName evidence="4">histidinol-phosphate transaminase</fullName>
        <ecNumber evidence="4">2.6.1.9</ecNumber>
    </recommendedName>
    <alternativeName>
        <fullName evidence="10">Imidazole acetol-phosphate transaminase</fullName>
    </alternativeName>
</protein>
<dbReference type="Gene3D" id="3.90.1150.10">
    <property type="entry name" value="Aspartate Aminotransferase, domain 1"/>
    <property type="match status" value="1"/>
</dbReference>
<evidence type="ECO:0000256" key="3">
    <source>
        <dbReference type="ARBA" id="ARBA00008392"/>
    </source>
</evidence>
<organism evidence="13 15">
    <name type="scientific">Schizosaccharomyces japonicus (strain yFS275 / FY16936)</name>
    <name type="common">Fission yeast</name>
    <dbReference type="NCBI Taxonomy" id="402676"/>
    <lineage>
        <taxon>Eukaryota</taxon>
        <taxon>Fungi</taxon>
        <taxon>Dikarya</taxon>
        <taxon>Ascomycota</taxon>
        <taxon>Taphrinomycotina</taxon>
        <taxon>Schizosaccharomycetes</taxon>
        <taxon>Schizosaccharomycetales</taxon>
        <taxon>Schizosaccharomycetaceae</taxon>
        <taxon>Schizosaccharomyces</taxon>
    </lineage>
</organism>
<dbReference type="AlphaFoldDB" id="B6K373"/>
<dbReference type="Gene3D" id="3.40.640.10">
    <property type="entry name" value="Type I PLP-dependent aspartate aminotransferase-like (Major domain)"/>
    <property type="match status" value="1"/>
</dbReference>
<gene>
    <name evidence="14" type="primary">his3</name>
    <name evidence="13" type="ORF">SJAG_03055</name>
</gene>
<comment type="catalytic activity">
    <reaction evidence="11">
        <text>L-histidinol phosphate + 2-oxoglutarate = 3-(imidazol-4-yl)-2-oxopropyl phosphate + L-glutamate</text>
        <dbReference type="Rhea" id="RHEA:23744"/>
        <dbReference type="ChEBI" id="CHEBI:16810"/>
        <dbReference type="ChEBI" id="CHEBI:29985"/>
        <dbReference type="ChEBI" id="CHEBI:57766"/>
        <dbReference type="ChEBI" id="CHEBI:57980"/>
        <dbReference type="EC" id="2.6.1.9"/>
    </reaction>
</comment>
<dbReference type="NCBIfam" id="TIGR01141">
    <property type="entry name" value="hisC"/>
    <property type="match status" value="1"/>
</dbReference>
<keyword evidence="15" id="KW-1185">Reference proteome</keyword>
<keyword evidence="6" id="KW-0028">Amino-acid biosynthesis</keyword>
<dbReference type="GO" id="GO:0004400">
    <property type="term" value="F:histidinol-phosphate transaminase activity"/>
    <property type="evidence" value="ECO:0007669"/>
    <property type="project" value="UniProtKB-EC"/>
</dbReference>
<comment type="pathway">
    <text evidence="2">Amino-acid biosynthesis; L-histidine biosynthesis; L-histidine from 5-phospho-alpha-D-ribose 1-diphosphate: step 7/9.</text>
</comment>
<name>B6K373_SCHJY</name>
<evidence type="ECO:0000256" key="4">
    <source>
        <dbReference type="ARBA" id="ARBA00012748"/>
    </source>
</evidence>
<evidence type="ECO:0000256" key="8">
    <source>
        <dbReference type="ARBA" id="ARBA00022898"/>
    </source>
</evidence>
<dbReference type="PANTHER" id="PTHR42885">
    <property type="entry name" value="HISTIDINOL-PHOSPHATE AMINOTRANSFERASE-RELATED"/>
    <property type="match status" value="1"/>
</dbReference>
<dbReference type="STRING" id="402676.B6K373"/>
<dbReference type="eggNOG" id="KOG0633">
    <property type="taxonomic scope" value="Eukaryota"/>
</dbReference>
<comment type="cofactor">
    <cofactor evidence="1">
        <name>pyridoxal 5'-phosphate</name>
        <dbReference type="ChEBI" id="CHEBI:597326"/>
    </cofactor>
</comment>
<dbReference type="CDD" id="cd00609">
    <property type="entry name" value="AAT_like"/>
    <property type="match status" value="1"/>
</dbReference>
<sequence>MRFRIDVLAVKTNTANSPSTVNMFDLNTCIRKNILELQPYRCARDDFSEGILLDANECAYGSAYIADGTHYNRYPDPRQIAVKERFCAIRNGECHPKKPITHENIVMGVGSDEIIDSLIRITCIPGKDTILMCPPSYGMYPVCAKVNDVKVKKVLLKPDFTLDTEAVLKAIREDPTIKVVFVCSPGNPTAKNIALDDIKRILDEPSYNGLVVSDEAYIDFSPAEASAVTIVNEYPNLAVCQTLSKAFGLAGIRVGFCITDPKIAQIMNNLKAPYNISNPTSKLAYEALSPESAARKDRNRDALNKQRDRLVQELPKIPGVGSIIGGLDANFLLVTILDKPAKDGKPSNESAHYVYMQMATEHKVVVRYRGSEPLCEGGLRITVGTEEENTVLLDRIAFVLNDYFTKKGITSA</sequence>
<evidence type="ECO:0000256" key="11">
    <source>
        <dbReference type="ARBA" id="ARBA00047481"/>
    </source>
</evidence>
<evidence type="ECO:0000256" key="5">
    <source>
        <dbReference type="ARBA" id="ARBA00022576"/>
    </source>
</evidence>
<dbReference type="InterPro" id="IPR005861">
    <property type="entry name" value="HisP_aminotrans"/>
</dbReference>
<dbReference type="VEuPathDB" id="FungiDB:SJAG_03055"/>
<evidence type="ECO:0000259" key="12">
    <source>
        <dbReference type="Pfam" id="PF00155"/>
    </source>
</evidence>
<dbReference type="EMBL" id="KE651167">
    <property type="protein sequence ID" value="EEB07930.2"/>
    <property type="molecule type" value="Genomic_DNA"/>
</dbReference>
<evidence type="ECO:0000256" key="7">
    <source>
        <dbReference type="ARBA" id="ARBA00022679"/>
    </source>
</evidence>
<dbReference type="GO" id="GO:0000105">
    <property type="term" value="P:L-histidine biosynthetic process"/>
    <property type="evidence" value="ECO:0007669"/>
    <property type="project" value="UniProtKB-KW"/>
</dbReference>
<evidence type="ECO:0000313" key="14">
    <source>
        <dbReference type="JaponicusDB" id="SJAG_03055"/>
    </source>
</evidence>
<dbReference type="OMA" id="NFVQFGR"/>
<proteinExistence type="inferred from homology"/>
<dbReference type="GO" id="GO:0030170">
    <property type="term" value="F:pyridoxal phosphate binding"/>
    <property type="evidence" value="ECO:0007669"/>
    <property type="project" value="InterPro"/>
</dbReference>
<keyword evidence="8" id="KW-0663">Pyridoxal phosphate</keyword>
<dbReference type="RefSeq" id="XP_002174223.2">
    <property type="nucleotide sequence ID" value="XM_002174187.2"/>
</dbReference>
<dbReference type="Proteomes" id="UP000001744">
    <property type="component" value="Unassembled WGS sequence"/>
</dbReference>
<dbReference type="JaponicusDB" id="SJAG_03055">
    <property type="gene designation" value="his3"/>
</dbReference>
<dbReference type="PANTHER" id="PTHR42885:SF2">
    <property type="entry name" value="HISTIDINOL-PHOSPHATE AMINOTRANSFERASE"/>
    <property type="match status" value="1"/>
</dbReference>
<comment type="similarity">
    <text evidence="3">Belongs to the class-II pyridoxal-phosphate-dependent aminotransferase family.</text>
</comment>
<evidence type="ECO:0000256" key="9">
    <source>
        <dbReference type="ARBA" id="ARBA00023102"/>
    </source>
</evidence>
<dbReference type="InterPro" id="IPR004839">
    <property type="entry name" value="Aminotransferase_I/II_large"/>
</dbReference>
<evidence type="ECO:0000256" key="6">
    <source>
        <dbReference type="ARBA" id="ARBA00022605"/>
    </source>
</evidence>
<dbReference type="InterPro" id="IPR015422">
    <property type="entry name" value="PyrdxlP-dep_Trfase_small"/>
</dbReference>
<accession>B6K373</accession>
<evidence type="ECO:0000256" key="10">
    <source>
        <dbReference type="ARBA" id="ARBA00030262"/>
    </source>
</evidence>
<keyword evidence="5 13" id="KW-0032">Aminotransferase</keyword>
<feature type="domain" description="Aminotransferase class I/classII large" evidence="12">
    <location>
        <begin position="65"/>
        <end position="396"/>
    </location>
</feature>
<dbReference type="Pfam" id="PF00155">
    <property type="entry name" value="Aminotran_1_2"/>
    <property type="match status" value="1"/>
</dbReference>
<dbReference type="InterPro" id="IPR015421">
    <property type="entry name" value="PyrdxlP-dep_Trfase_major"/>
</dbReference>
<dbReference type="OrthoDB" id="2015537at2759"/>
<evidence type="ECO:0000313" key="13">
    <source>
        <dbReference type="EMBL" id="EEB07930.2"/>
    </source>
</evidence>
<evidence type="ECO:0000256" key="1">
    <source>
        <dbReference type="ARBA" id="ARBA00001933"/>
    </source>
</evidence>
<dbReference type="GeneID" id="7048971"/>
<dbReference type="EC" id="2.6.1.9" evidence="4"/>
<dbReference type="SUPFAM" id="SSF53383">
    <property type="entry name" value="PLP-dependent transferases"/>
    <property type="match status" value="1"/>
</dbReference>
<keyword evidence="7" id="KW-0808">Transferase</keyword>
<keyword evidence="9" id="KW-0368">Histidine biosynthesis</keyword>
<evidence type="ECO:0000256" key="2">
    <source>
        <dbReference type="ARBA" id="ARBA00005011"/>
    </source>
</evidence>
<dbReference type="PROSITE" id="PS00599">
    <property type="entry name" value="AA_TRANSFER_CLASS_2"/>
    <property type="match status" value="1"/>
</dbReference>
<dbReference type="HAMAP" id="MF_01023">
    <property type="entry name" value="HisC_aminotrans_2"/>
    <property type="match status" value="1"/>
</dbReference>
<dbReference type="InterPro" id="IPR001917">
    <property type="entry name" value="Aminotrans_II_pyridoxalP_BS"/>
</dbReference>